<keyword evidence="4 9" id="KW-0732">Signal</keyword>
<dbReference type="PANTHER" id="PTHR47400:SF1">
    <property type="entry name" value="PROLINE-RICH TRANSMEMBRANE PROTEIN 3"/>
    <property type="match status" value="1"/>
</dbReference>
<feature type="region of interest" description="Disordered" evidence="7">
    <location>
        <begin position="440"/>
        <end position="476"/>
    </location>
</feature>
<keyword evidence="3 8" id="KW-0812">Transmembrane</keyword>
<feature type="region of interest" description="Disordered" evidence="7">
    <location>
        <begin position="1137"/>
        <end position="1170"/>
    </location>
</feature>
<reference evidence="12" key="3">
    <citation type="journal article" date="2014" name="Nature">
        <title>Elephant shark genome provides unique insights into gnathostome evolution.</title>
        <authorList>
            <consortium name="International Elephant Shark Genome Sequencing Consortium"/>
            <person name="Venkatesh B."/>
            <person name="Lee A.P."/>
            <person name="Ravi V."/>
            <person name="Maurya A.K."/>
            <person name="Lian M.M."/>
            <person name="Swann J.B."/>
            <person name="Ohta Y."/>
            <person name="Flajnik M.F."/>
            <person name="Sutoh Y."/>
            <person name="Kasahara M."/>
            <person name="Hoon S."/>
            <person name="Gangu V."/>
            <person name="Roy S.W."/>
            <person name="Irimia M."/>
            <person name="Korzh V."/>
            <person name="Kondrychyn I."/>
            <person name="Lim Z.W."/>
            <person name="Tay B.H."/>
            <person name="Tohari S."/>
            <person name="Kong K.W."/>
            <person name="Ho S."/>
            <person name="Lorente-Galdos B."/>
            <person name="Quilez J."/>
            <person name="Marques-Bonet T."/>
            <person name="Raney B.J."/>
            <person name="Ingham P.W."/>
            <person name="Tay A."/>
            <person name="Hillier L.W."/>
            <person name="Minx P."/>
            <person name="Boehm T."/>
            <person name="Wilson R.K."/>
            <person name="Brenner S."/>
            <person name="Warren W.C."/>
        </authorList>
    </citation>
    <scope>NUCLEOTIDE SEQUENCE [LARGE SCALE GENOMIC DNA]</scope>
</reference>
<feature type="chain" id="PRO_5021475149" description="Proline-rich transmembrane protein 3/4 domain-containing protein" evidence="9">
    <location>
        <begin position="23"/>
        <end position="1198"/>
    </location>
</feature>
<feature type="transmembrane region" description="Helical" evidence="8">
    <location>
        <begin position="812"/>
        <end position="839"/>
    </location>
</feature>
<evidence type="ECO:0000256" key="9">
    <source>
        <dbReference type="SAM" id="SignalP"/>
    </source>
</evidence>
<dbReference type="OMA" id="RECIANK"/>
<feature type="compositionally biased region" description="Low complexity" evidence="7">
    <location>
        <begin position="537"/>
        <end position="556"/>
    </location>
</feature>
<evidence type="ECO:0000256" key="1">
    <source>
        <dbReference type="ARBA" id="ARBA00004141"/>
    </source>
</evidence>
<keyword evidence="5 8" id="KW-1133">Transmembrane helix</keyword>
<evidence type="ECO:0000256" key="5">
    <source>
        <dbReference type="ARBA" id="ARBA00022989"/>
    </source>
</evidence>
<evidence type="ECO:0000313" key="12">
    <source>
        <dbReference type="Proteomes" id="UP000314986"/>
    </source>
</evidence>
<dbReference type="Proteomes" id="UP000314986">
    <property type="component" value="Unassembled WGS sequence"/>
</dbReference>
<reference evidence="11" key="4">
    <citation type="submission" date="2025-08" db="UniProtKB">
        <authorList>
            <consortium name="Ensembl"/>
        </authorList>
    </citation>
    <scope>IDENTIFICATION</scope>
</reference>
<evidence type="ECO:0000256" key="7">
    <source>
        <dbReference type="SAM" id="MobiDB-lite"/>
    </source>
</evidence>
<keyword evidence="12" id="KW-1185">Reference proteome</keyword>
<reference evidence="11" key="5">
    <citation type="submission" date="2025-09" db="UniProtKB">
        <authorList>
            <consortium name="Ensembl"/>
        </authorList>
    </citation>
    <scope>IDENTIFICATION</scope>
</reference>
<keyword evidence="6 8" id="KW-0472">Membrane</keyword>
<evidence type="ECO:0000256" key="6">
    <source>
        <dbReference type="ARBA" id="ARBA00023136"/>
    </source>
</evidence>
<evidence type="ECO:0000256" key="3">
    <source>
        <dbReference type="ARBA" id="ARBA00022692"/>
    </source>
</evidence>
<dbReference type="AlphaFoldDB" id="A0A4W3JJT0"/>
<dbReference type="STRING" id="7868.ENSCMIP00000042772"/>
<feature type="transmembrane region" description="Helical" evidence="8">
    <location>
        <begin position="724"/>
        <end position="748"/>
    </location>
</feature>
<feature type="region of interest" description="Disordered" evidence="7">
    <location>
        <begin position="273"/>
        <end position="297"/>
    </location>
</feature>
<feature type="domain" description="Proline-rich transmembrane protein 3/4" evidence="10">
    <location>
        <begin position="595"/>
        <end position="899"/>
    </location>
</feature>
<keyword evidence="2" id="KW-0597">Phosphoprotein</keyword>
<feature type="compositionally biased region" description="Polar residues" evidence="7">
    <location>
        <begin position="519"/>
        <end position="535"/>
    </location>
</feature>
<dbReference type="InterPro" id="IPR043242">
    <property type="entry name" value="PRRT3"/>
</dbReference>
<organism evidence="11 12">
    <name type="scientific">Callorhinchus milii</name>
    <name type="common">Ghost shark</name>
    <dbReference type="NCBI Taxonomy" id="7868"/>
    <lineage>
        <taxon>Eukaryota</taxon>
        <taxon>Metazoa</taxon>
        <taxon>Chordata</taxon>
        <taxon>Craniata</taxon>
        <taxon>Vertebrata</taxon>
        <taxon>Chondrichthyes</taxon>
        <taxon>Holocephali</taxon>
        <taxon>Chimaeriformes</taxon>
        <taxon>Callorhinchidae</taxon>
        <taxon>Callorhinchus</taxon>
    </lineage>
</organism>
<feature type="signal peptide" evidence="9">
    <location>
        <begin position="1"/>
        <end position="22"/>
    </location>
</feature>
<dbReference type="Ensembl" id="ENSCMIT00000043392.1">
    <property type="protein sequence ID" value="ENSCMIP00000042772.1"/>
    <property type="gene ID" value="ENSCMIG00000017785.1"/>
</dbReference>
<feature type="region of interest" description="Disordered" evidence="7">
    <location>
        <begin position="510"/>
        <end position="585"/>
    </location>
</feature>
<feature type="transmembrane region" description="Helical" evidence="8">
    <location>
        <begin position="651"/>
        <end position="672"/>
    </location>
</feature>
<dbReference type="InParanoid" id="A0A4W3JJT0"/>
<reference evidence="12" key="2">
    <citation type="journal article" date="2007" name="PLoS Biol.">
        <title>Survey sequencing and comparative analysis of the elephant shark (Callorhinchus milii) genome.</title>
        <authorList>
            <person name="Venkatesh B."/>
            <person name="Kirkness E.F."/>
            <person name="Loh Y.H."/>
            <person name="Halpern A.L."/>
            <person name="Lee A.P."/>
            <person name="Johnson J."/>
            <person name="Dandona N."/>
            <person name="Viswanathan L.D."/>
            <person name="Tay A."/>
            <person name="Venter J.C."/>
            <person name="Strausberg R.L."/>
            <person name="Brenner S."/>
        </authorList>
    </citation>
    <scope>NUCLEOTIDE SEQUENCE [LARGE SCALE GENOMIC DNA]</scope>
</reference>
<dbReference type="Pfam" id="PF25987">
    <property type="entry name" value="PRRT3"/>
    <property type="match status" value="1"/>
</dbReference>
<dbReference type="GeneTree" id="ENSGT00730000111360"/>
<feature type="transmembrane region" description="Helical" evidence="8">
    <location>
        <begin position="618"/>
        <end position="639"/>
    </location>
</feature>
<name>A0A4W3JJT0_CALMI</name>
<feature type="transmembrane region" description="Helical" evidence="8">
    <location>
        <begin position="692"/>
        <end position="712"/>
    </location>
</feature>
<accession>A0A4W3JJT0</accession>
<feature type="compositionally biased region" description="Polar residues" evidence="7">
    <location>
        <begin position="462"/>
        <end position="476"/>
    </location>
</feature>
<evidence type="ECO:0000256" key="8">
    <source>
        <dbReference type="SAM" id="Phobius"/>
    </source>
</evidence>
<protein>
    <recommendedName>
        <fullName evidence="10">Proline-rich transmembrane protein 3/4 domain-containing protein</fullName>
    </recommendedName>
</protein>
<feature type="region of interest" description="Disordered" evidence="7">
    <location>
        <begin position="50"/>
        <end position="69"/>
    </location>
</feature>
<feature type="transmembrane region" description="Helical" evidence="8">
    <location>
        <begin position="754"/>
        <end position="775"/>
    </location>
</feature>
<evidence type="ECO:0000256" key="4">
    <source>
        <dbReference type="ARBA" id="ARBA00022729"/>
    </source>
</evidence>
<feature type="compositionally biased region" description="Acidic residues" evidence="7">
    <location>
        <begin position="53"/>
        <end position="69"/>
    </location>
</feature>
<evidence type="ECO:0000256" key="2">
    <source>
        <dbReference type="ARBA" id="ARBA00022553"/>
    </source>
</evidence>
<reference evidence="12" key="1">
    <citation type="journal article" date="2006" name="Science">
        <title>Ancient noncoding elements conserved in the human genome.</title>
        <authorList>
            <person name="Venkatesh B."/>
            <person name="Kirkness E.F."/>
            <person name="Loh Y.H."/>
            <person name="Halpern A.L."/>
            <person name="Lee A.P."/>
            <person name="Johnson J."/>
            <person name="Dandona N."/>
            <person name="Viswanathan L.D."/>
            <person name="Tay A."/>
            <person name="Venter J.C."/>
            <person name="Strausberg R.L."/>
            <person name="Brenner S."/>
        </authorList>
    </citation>
    <scope>NUCLEOTIDE SEQUENCE [LARGE SCALE GENOMIC DNA]</scope>
</reference>
<proteinExistence type="predicted"/>
<evidence type="ECO:0000259" key="10">
    <source>
        <dbReference type="Pfam" id="PF25987"/>
    </source>
</evidence>
<dbReference type="PANTHER" id="PTHR47400">
    <property type="entry name" value="PROLINE-RICH TRANSMEMBRANE PROTEIN 3"/>
    <property type="match status" value="1"/>
</dbReference>
<sequence length="1198" mass="132291">MGQQDMMWRFLLILTASSTIHTSTFTPVRYPELDLELPQHWGVEPIDTAIDFSGEDDDETGQQKDPDDEGEILMSEQFILRNASSSPFITTQLSHPVVGLPSKAQADEMLTINTFPQSSLVDPPSHKLTTQRTERPTPWPVVLLEGVAPAFTPNNAIAQQHPLSTSVHMQEEAPTNVQPPSFTRSHLMVNEGSRDISMATFRPVQTAVLLVAKSGSPPITTDQSLVVGQSSSFHPPGKIGPLGVTVSMATVSHHQPQRDIMELVVHSGSQQINTVGNESKKGGVTPQPPKSPLSDVSRYLSSHQSTHSYISPESGYDIHTYPADNATLTIQLLHKYTLVNDRTPDQRGTWGSFPTEMVSISPTARMQHLTMKGGRREVTDTAKVGSSTYFSAIGAQRQTSTPVYSLPTSTGKVRGQDTTNGLSLGMTWTQPTAPAVWLTTKGSNKPNGFVTERPLTEERKGTSSTLRPEETTTTNRPLTVNMETIKGPADNGGVTQASEGTATSRILAATGKPGIHHTTMATITPSRQPGTSEKNVSTKGASNSSAGGSRSSPDSGYRSEWKRIVPVHGRNPGPTTANHSGEDEYRSRPCTWEGKCVSNRTSTGWNDMKRTLGFVWEMHVYGAGLLFVILMLISAINLIGSSILYVPDLGYLMAANALLFTLGLFRAVFLFLDPYGSTFQISLTASLVLYNITFPLLLATLGILTLLMLKMGRLELLSAKIQSPVLLTVIMVIHLLLLVSGDLLIFLVNPAVNMVLHVLSVSYGALLIAAFFLAFRKLKKRSEATIEQMQKTTICNEESIELQHQERSLRCLLISIRIMAVSGVFGLLCCALQVYATLWLYEIVGERGLFYWSWWFLQFWYRSFELAMSFAMSFVASYAFCQPNGRPDHTCWNKIVQYFRQYRKTEVPDYPNNCYDWSTGTQERTTNNDITRNLIHNPPECMALRSLKESNNAKTKSFYTSGSITSLDYRPRIPVLGPKSHNIMMGRSFTSICIEKESMMSLNDFDLRPPSPINLSRSIDDALFREHIVRDSLFNSSGLYSPNYLAVKNSSCSLKEHIDQANDTLISSDFKRRTSDPDLLYSMARCSSISNVQEVGPDPLTYSQAGSRLQRTASGSSLDTLSKMSLGLHWNPWACDPSSNESVPPADPASEDLLSHNSRSHNPEIKVEAEVPDIEAQKSFIEIRVIDDLSMSSDTIEL</sequence>
<evidence type="ECO:0000313" key="11">
    <source>
        <dbReference type="Ensembl" id="ENSCMIP00000042772.1"/>
    </source>
</evidence>
<comment type="subcellular location">
    <subcellularLocation>
        <location evidence="1">Membrane</location>
        <topology evidence="1">Multi-pass membrane protein</topology>
    </subcellularLocation>
</comment>
<dbReference type="InterPro" id="IPR059081">
    <property type="entry name" value="PRRT3-4"/>
</dbReference>